<proteinExistence type="inferred from homology"/>
<dbReference type="Proteomes" id="UP000295727">
    <property type="component" value="Chromosome 2"/>
</dbReference>
<evidence type="ECO:0000256" key="1">
    <source>
        <dbReference type="ARBA" id="ARBA00001933"/>
    </source>
</evidence>
<comment type="function">
    <text evidence="7">Involved in phosphonate degradation.</text>
</comment>
<keyword evidence="5 7" id="KW-0670">Pyruvate</keyword>
<evidence type="ECO:0000256" key="4">
    <source>
        <dbReference type="ARBA" id="ARBA00022898"/>
    </source>
</evidence>
<dbReference type="AlphaFoldDB" id="A0A4P7CU56"/>
<keyword evidence="4 7" id="KW-0663">Pyridoxal phosphate</keyword>
<dbReference type="Gene3D" id="3.90.1150.10">
    <property type="entry name" value="Aspartate Aminotransferase, domain 1"/>
    <property type="match status" value="1"/>
</dbReference>
<dbReference type="Gene3D" id="3.40.640.10">
    <property type="entry name" value="Type I PLP-dependent aspartate aminotransferase-like (Major domain)"/>
    <property type="match status" value="1"/>
</dbReference>
<dbReference type="PANTHER" id="PTHR42778:SF1">
    <property type="entry name" value="2-AMINOETHYLPHOSPHONATE--PYRUVATE TRANSAMINASE"/>
    <property type="match status" value="1"/>
</dbReference>
<dbReference type="PANTHER" id="PTHR42778">
    <property type="entry name" value="2-AMINOETHYLPHOSPHONATE--PYRUVATE TRANSAMINASE"/>
    <property type="match status" value="1"/>
</dbReference>
<evidence type="ECO:0000256" key="6">
    <source>
        <dbReference type="ARBA" id="ARBA00049460"/>
    </source>
</evidence>
<dbReference type="InterPro" id="IPR000192">
    <property type="entry name" value="Aminotrans_V_dom"/>
</dbReference>
<evidence type="ECO:0000256" key="8">
    <source>
        <dbReference type="PIRSR" id="PIRSR000524-1"/>
    </source>
</evidence>
<evidence type="ECO:0000313" key="13">
    <source>
        <dbReference type="Proteomes" id="UP000295727"/>
    </source>
</evidence>
<evidence type="ECO:0000256" key="7">
    <source>
        <dbReference type="HAMAP-Rule" id="MF_01376"/>
    </source>
</evidence>
<dbReference type="Pfam" id="PF00266">
    <property type="entry name" value="Aminotran_5"/>
    <property type="match status" value="1"/>
</dbReference>
<dbReference type="PIRSF" id="PIRSF000524">
    <property type="entry name" value="SPT"/>
    <property type="match status" value="1"/>
</dbReference>
<comment type="catalytic activity">
    <reaction evidence="6 7">
        <text>(2-aminoethyl)phosphonate + pyruvate = phosphonoacetaldehyde + L-alanine</text>
        <dbReference type="Rhea" id="RHEA:17021"/>
        <dbReference type="ChEBI" id="CHEBI:15361"/>
        <dbReference type="ChEBI" id="CHEBI:57418"/>
        <dbReference type="ChEBI" id="CHEBI:57972"/>
        <dbReference type="ChEBI" id="CHEBI:58383"/>
        <dbReference type="EC" id="2.6.1.37"/>
    </reaction>
</comment>
<dbReference type="NCBIfam" id="NF010006">
    <property type="entry name" value="PRK13479.1"/>
    <property type="match status" value="1"/>
</dbReference>
<dbReference type="GO" id="GO:0019700">
    <property type="term" value="P:organic phosphonate catabolic process"/>
    <property type="evidence" value="ECO:0007669"/>
    <property type="project" value="UniProtKB-UniRule"/>
</dbReference>
<dbReference type="NCBIfam" id="TIGR02326">
    <property type="entry name" value="transamin_PhnW"/>
    <property type="match status" value="1"/>
</dbReference>
<reference evidence="12 13" key="1">
    <citation type="submission" date="2019-03" db="EMBL/GenBank/DDBJ databases">
        <title>Paraburkholderia sp. 7MH5, isolated from subtropical forest soil.</title>
        <authorList>
            <person name="Gao Z.-H."/>
            <person name="Qiu L.-H."/>
        </authorList>
    </citation>
    <scope>NUCLEOTIDE SEQUENCE [LARGE SCALE GENOMIC DNA]</scope>
    <source>
        <strain evidence="12 13">7MH5</strain>
    </source>
</reference>
<comment type="subunit">
    <text evidence="7">Homodimer.</text>
</comment>
<sequence>MTATSLSSPPAASETGDPLLLTPGPLTTSRTVKAAMVHDWGSRDANFVEINRSVLARLAEIANGAGDWVTVPMQGSGTFAVEAMLTTFVPAKGEVLVLINGAYGKRAKRILDIAGRKTVVYETAEDTPPDLAQVEALLASQPSITHVFTIHCETTSGILNPIAQIGALAHKYGKGYLVDSMSAFGALPLDVQTMHIDAVAASSNKCIEGVPGLGFVICRREALSRTQGNATTLVLDLYEQSTNLEKTSQYRFTPPTHVIVAFHQALNEFDAEGGVAGRGARYRANCKILLEGMRALGFKPLLPDALQAPIIVTFHIPDDPRFVFNQFYESLKARGYVIYPGKLTVADSFRIGCIGRLGEKEMRAALAAIAEVLESMGMTGALAKTA</sequence>
<dbReference type="RefSeq" id="WP_134752459.1">
    <property type="nucleotide sequence ID" value="NZ_CP038149.1"/>
</dbReference>
<organism evidence="12 13">
    <name type="scientific">Paraburkholderia pallida</name>
    <dbReference type="NCBI Taxonomy" id="2547399"/>
    <lineage>
        <taxon>Bacteria</taxon>
        <taxon>Pseudomonadati</taxon>
        <taxon>Pseudomonadota</taxon>
        <taxon>Betaproteobacteria</taxon>
        <taxon>Burkholderiales</taxon>
        <taxon>Burkholderiaceae</taxon>
        <taxon>Paraburkholderia</taxon>
    </lineage>
</organism>
<dbReference type="OrthoDB" id="9766472at2"/>
<dbReference type="GO" id="GO:0047304">
    <property type="term" value="F:2-aminoethylphosphonate-pyruvate transaminase activity"/>
    <property type="evidence" value="ECO:0007669"/>
    <property type="project" value="UniProtKB-UniRule"/>
</dbReference>
<accession>A0A4P7CU56</accession>
<keyword evidence="3 7" id="KW-0808">Transferase</keyword>
<feature type="modified residue" description="N6-(pyridoxal phosphate)lysine" evidence="7 9">
    <location>
        <position position="205"/>
    </location>
</feature>
<protein>
    <recommendedName>
        <fullName evidence="7">2-aminoethylphosphonate--pyruvate transaminase</fullName>
        <ecNumber evidence="7">2.6.1.37</ecNumber>
    </recommendedName>
    <alternativeName>
        <fullName evidence="7">2-aminoethylphosphonate aminotransferase</fullName>
    </alternativeName>
    <alternativeName>
        <fullName evidence="7">AEP transaminase</fullName>
        <shortName evidence="7">AEPT</shortName>
    </alternativeName>
</protein>
<evidence type="ECO:0000256" key="3">
    <source>
        <dbReference type="ARBA" id="ARBA00022679"/>
    </source>
</evidence>
<keyword evidence="2 7" id="KW-0032">Aminotransferase</keyword>
<gene>
    <name evidence="7" type="primary">phnW</name>
    <name evidence="12" type="ORF">E1956_20715</name>
</gene>
<dbReference type="EC" id="2.6.1.37" evidence="7"/>
<dbReference type="KEGG" id="ppai:E1956_20715"/>
<evidence type="ECO:0000313" key="12">
    <source>
        <dbReference type="EMBL" id="QBQ99588.1"/>
    </source>
</evidence>
<dbReference type="InterPro" id="IPR015421">
    <property type="entry name" value="PyrdxlP-dep_Trfase_major"/>
</dbReference>
<comment type="cofactor">
    <cofactor evidence="1 7 9">
        <name>pyridoxal 5'-phosphate</name>
        <dbReference type="ChEBI" id="CHEBI:597326"/>
    </cofactor>
</comment>
<evidence type="ECO:0000256" key="2">
    <source>
        <dbReference type="ARBA" id="ARBA00022576"/>
    </source>
</evidence>
<dbReference type="InterPro" id="IPR015422">
    <property type="entry name" value="PyrdxlP-dep_Trfase_small"/>
</dbReference>
<dbReference type="InterPro" id="IPR024169">
    <property type="entry name" value="SP_NH2Trfase/AEP_transaminase"/>
</dbReference>
<dbReference type="SUPFAM" id="SSF53383">
    <property type="entry name" value="PLP-dependent transferases"/>
    <property type="match status" value="1"/>
</dbReference>
<keyword evidence="13" id="KW-1185">Reference proteome</keyword>
<evidence type="ECO:0000256" key="5">
    <source>
        <dbReference type="ARBA" id="ARBA00023317"/>
    </source>
</evidence>
<dbReference type="EMBL" id="CP038149">
    <property type="protein sequence ID" value="QBQ99588.1"/>
    <property type="molecule type" value="Genomic_DNA"/>
</dbReference>
<comment type="similarity">
    <text evidence="7">Belongs to the class-V pyridoxal-phosphate-dependent aminotransferase family. PhnW subfamily.</text>
</comment>
<evidence type="ECO:0000259" key="11">
    <source>
        <dbReference type="Pfam" id="PF00266"/>
    </source>
</evidence>
<dbReference type="InterPro" id="IPR015424">
    <property type="entry name" value="PyrdxlP-dep_Trfase"/>
</dbReference>
<name>A0A4P7CU56_9BURK</name>
<evidence type="ECO:0000256" key="9">
    <source>
        <dbReference type="PIRSR" id="PIRSR000524-50"/>
    </source>
</evidence>
<feature type="region of interest" description="Disordered" evidence="10">
    <location>
        <begin position="1"/>
        <end position="24"/>
    </location>
</feature>
<dbReference type="HAMAP" id="MF_01376">
    <property type="entry name" value="PhnW_aminotrans_5"/>
    <property type="match status" value="1"/>
</dbReference>
<evidence type="ECO:0000256" key="10">
    <source>
        <dbReference type="SAM" id="MobiDB-lite"/>
    </source>
</evidence>
<feature type="binding site" evidence="8">
    <location>
        <position position="350"/>
    </location>
    <ligand>
        <name>substrate</name>
    </ligand>
</feature>
<dbReference type="InterPro" id="IPR012703">
    <property type="entry name" value="NH2EtPonate_pyrv_transaminase"/>
</dbReference>
<feature type="domain" description="Aminotransferase class V" evidence="11">
    <location>
        <begin position="58"/>
        <end position="315"/>
    </location>
</feature>
<dbReference type="NCBIfam" id="TIGR03301">
    <property type="entry name" value="PhnW-AepZ"/>
    <property type="match status" value="1"/>
</dbReference>